<comment type="subcellular location">
    <subcellularLocation>
        <location evidence="9">Cytoplasm</location>
    </subcellularLocation>
</comment>
<evidence type="ECO:0000313" key="10">
    <source>
        <dbReference type="EMBL" id="KCZ88608.1"/>
    </source>
</evidence>
<keyword evidence="4 9" id="KW-0028">Amino-acid biosynthesis</keyword>
<evidence type="ECO:0000256" key="3">
    <source>
        <dbReference type="ARBA" id="ARBA00009392"/>
    </source>
</evidence>
<keyword evidence="8 9" id="KW-0368">Histidine biosynthesis</keyword>
<dbReference type="eggNOG" id="COG0140">
    <property type="taxonomic scope" value="Bacteria"/>
</dbReference>
<accession>A0A059FDM6</accession>
<dbReference type="GO" id="GO:0005524">
    <property type="term" value="F:ATP binding"/>
    <property type="evidence" value="ECO:0007669"/>
    <property type="project" value="UniProtKB-KW"/>
</dbReference>
<dbReference type="UniPathway" id="UPA00031">
    <property type="reaction ID" value="UER00007"/>
</dbReference>
<keyword evidence="11" id="KW-1185">Reference proteome</keyword>
<comment type="similarity">
    <text evidence="3 9">Belongs to the PRA-PH family.</text>
</comment>
<dbReference type="GO" id="GO:0000105">
    <property type="term" value="P:L-histidine biosynthetic process"/>
    <property type="evidence" value="ECO:0007669"/>
    <property type="project" value="UniProtKB-UniRule"/>
</dbReference>
<comment type="catalytic activity">
    <reaction evidence="1 9">
        <text>1-(5-phospho-beta-D-ribosyl)-ATP + H2O = 1-(5-phospho-beta-D-ribosyl)-5'-AMP + diphosphate + H(+)</text>
        <dbReference type="Rhea" id="RHEA:22828"/>
        <dbReference type="ChEBI" id="CHEBI:15377"/>
        <dbReference type="ChEBI" id="CHEBI:15378"/>
        <dbReference type="ChEBI" id="CHEBI:33019"/>
        <dbReference type="ChEBI" id="CHEBI:59457"/>
        <dbReference type="ChEBI" id="CHEBI:73183"/>
        <dbReference type="EC" id="3.6.1.31"/>
    </reaction>
</comment>
<dbReference type="EC" id="3.6.1.31" evidence="9"/>
<dbReference type="PANTHER" id="PTHR42945">
    <property type="entry name" value="HISTIDINE BIOSYNTHESIS BIFUNCTIONAL PROTEIN"/>
    <property type="match status" value="1"/>
</dbReference>
<evidence type="ECO:0000256" key="9">
    <source>
        <dbReference type="HAMAP-Rule" id="MF_01020"/>
    </source>
</evidence>
<gene>
    <name evidence="9" type="primary">hisE</name>
    <name evidence="10" type="ORF">HJA_09574</name>
</gene>
<dbReference type="CDD" id="cd11534">
    <property type="entry name" value="NTP-PPase_HisIE_like"/>
    <property type="match status" value="1"/>
</dbReference>
<evidence type="ECO:0000256" key="6">
    <source>
        <dbReference type="ARBA" id="ARBA00022801"/>
    </source>
</evidence>
<organism evidence="10 11">
    <name type="scientific">Hyphomonas jannaschiana VP2</name>
    <dbReference type="NCBI Taxonomy" id="1280952"/>
    <lineage>
        <taxon>Bacteria</taxon>
        <taxon>Pseudomonadati</taxon>
        <taxon>Pseudomonadota</taxon>
        <taxon>Alphaproteobacteria</taxon>
        <taxon>Hyphomonadales</taxon>
        <taxon>Hyphomonadaceae</taxon>
        <taxon>Hyphomonas</taxon>
    </lineage>
</organism>
<dbReference type="AlphaFoldDB" id="A0A059FDM6"/>
<dbReference type="InterPro" id="IPR008179">
    <property type="entry name" value="HisE"/>
</dbReference>
<dbReference type="NCBIfam" id="TIGR03188">
    <property type="entry name" value="histidine_hisI"/>
    <property type="match status" value="1"/>
</dbReference>
<dbReference type="OrthoDB" id="9814738at2"/>
<evidence type="ECO:0000256" key="2">
    <source>
        <dbReference type="ARBA" id="ARBA00005204"/>
    </source>
</evidence>
<protein>
    <recommendedName>
        <fullName evidence="9">Phosphoribosyl-ATP pyrophosphatase</fullName>
        <shortName evidence="9">PRA-PH</shortName>
        <ecNumber evidence="9">3.6.1.31</ecNumber>
    </recommendedName>
</protein>
<dbReference type="SUPFAM" id="SSF101386">
    <property type="entry name" value="all-alpha NTP pyrophosphatases"/>
    <property type="match status" value="1"/>
</dbReference>
<evidence type="ECO:0000256" key="7">
    <source>
        <dbReference type="ARBA" id="ARBA00022840"/>
    </source>
</evidence>
<keyword evidence="6 9" id="KW-0378">Hydrolase</keyword>
<comment type="pathway">
    <text evidence="2 9">Amino-acid biosynthesis; L-histidine biosynthesis; L-histidine from 5-phospho-alpha-D-ribose 1-diphosphate: step 2/9.</text>
</comment>
<dbReference type="Pfam" id="PF01503">
    <property type="entry name" value="PRA-PH"/>
    <property type="match status" value="1"/>
</dbReference>
<dbReference type="RefSeq" id="WP_081814626.1">
    <property type="nucleotide sequence ID" value="NZ_ARYJ01000005.1"/>
</dbReference>
<dbReference type="STRING" id="1280952.HJA_09574"/>
<reference evidence="10 11" key="1">
    <citation type="journal article" date="2014" name="Antonie Van Leeuwenhoek">
        <title>Hyphomonas beringensis sp. nov. and Hyphomonas chukchiensis sp. nov., isolated from surface seawater of the Bering Sea and Chukchi Sea.</title>
        <authorList>
            <person name="Li C."/>
            <person name="Lai Q."/>
            <person name="Li G."/>
            <person name="Dong C."/>
            <person name="Wang J."/>
            <person name="Liao Y."/>
            <person name="Shao Z."/>
        </authorList>
    </citation>
    <scope>NUCLEOTIDE SEQUENCE [LARGE SCALE GENOMIC DNA]</scope>
    <source>
        <strain evidence="10 11">VP2</strain>
    </source>
</reference>
<dbReference type="Proteomes" id="UP000024816">
    <property type="component" value="Unassembled WGS sequence"/>
</dbReference>
<dbReference type="InterPro" id="IPR021130">
    <property type="entry name" value="PRib-ATP_PPHydrolase-like"/>
</dbReference>
<evidence type="ECO:0000256" key="1">
    <source>
        <dbReference type="ARBA" id="ARBA00001460"/>
    </source>
</evidence>
<evidence type="ECO:0000256" key="5">
    <source>
        <dbReference type="ARBA" id="ARBA00022741"/>
    </source>
</evidence>
<dbReference type="EMBL" id="ARYJ01000005">
    <property type="protein sequence ID" value="KCZ88608.1"/>
    <property type="molecule type" value="Genomic_DNA"/>
</dbReference>
<evidence type="ECO:0000256" key="4">
    <source>
        <dbReference type="ARBA" id="ARBA00022605"/>
    </source>
</evidence>
<dbReference type="PANTHER" id="PTHR42945:SF1">
    <property type="entry name" value="HISTIDINE BIOSYNTHESIS BIFUNCTIONAL PROTEIN HIS7"/>
    <property type="match status" value="1"/>
</dbReference>
<dbReference type="HAMAP" id="MF_01020">
    <property type="entry name" value="HisE"/>
    <property type="match status" value="1"/>
</dbReference>
<comment type="caution">
    <text evidence="10">The sequence shown here is derived from an EMBL/GenBank/DDBJ whole genome shotgun (WGS) entry which is preliminary data.</text>
</comment>
<dbReference type="GO" id="GO:0004636">
    <property type="term" value="F:phosphoribosyl-ATP diphosphatase activity"/>
    <property type="evidence" value="ECO:0007669"/>
    <property type="project" value="UniProtKB-UniRule"/>
</dbReference>
<keyword evidence="5 9" id="KW-0547">Nucleotide-binding</keyword>
<keyword evidence="7 9" id="KW-0067">ATP-binding</keyword>
<dbReference type="GO" id="GO:0005737">
    <property type="term" value="C:cytoplasm"/>
    <property type="evidence" value="ECO:0007669"/>
    <property type="project" value="UniProtKB-SubCell"/>
</dbReference>
<dbReference type="Gene3D" id="1.10.287.1080">
    <property type="entry name" value="MazG-like"/>
    <property type="match status" value="1"/>
</dbReference>
<dbReference type="PATRIC" id="fig|1280952.3.peg.1912"/>
<evidence type="ECO:0000256" key="8">
    <source>
        <dbReference type="ARBA" id="ARBA00023102"/>
    </source>
</evidence>
<sequence length="115" mass="11991">MSILGSADRLAEALAHLGMTIDTRAETGDASSSWTAKLLSKGVGACADKAEEEAGEFIQALREESNDRVASEAADMLYHALVALRVRGVSLDDVAAALETRQGTSGIAEKASRKG</sequence>
<name>A0A059FDM6_9PROT</name>
<keyword evidence="9" id="KW-0963">Cytoplasm</keyword>
<proteinExistence type="inferred from homology"/>
<evidence type="ECO:0000313" key="11">
    <source>
        <dbReference type="Proteomes" id="UP000024816"/>
    </source>
</evidence>